<evidence type="ECO:0000313" key="3">
    <source>
        <dbReference type="Proteomes" id="UP000314294"/>
    </source>
</evidence>
<feature type="region of interest" description="Disordered" evidence="1">
    <location>
        <begin position="55"/>
        <end position="92"/>
    </location>
</feature>
<accession>A0A4Z2FYV7</accession>
<protein>
    <submittedName>
        <fullName evidence="2">Uncharacterized protein</fullName>
    </submittedName>
</protein>
<feature type="compositionally biased region" description="Low complexity" evidence="1">
    <location>
        <begin position="55"/>
        <end position="67"/>
    </location>
</feature>
<dbReference type="Proteomes" id="UP000314294">
    <property type="component" value="Unassembled WGS sequence"/>
</dbReference>
<dbReference type="AlphaFoldDB" id="A0A4Z2FYV7"/>
<comment type="caution">
    <text evidence="2">The sequence shown here is derived from an EMBL/GenBank/DDBJ whole genome shotgun (WGS) entry which is preliminary data.</text>
</comment>
<feature type="region of interest" description="Disordered" evidence="1">
    <location>
        <begin position="113"/>
        <end position="162"/>
    </location>
</feature>
<dbReference type="EMBL" id="SRLO01000827">
    <property type="protein sequence ID" value="TNN45744.1"/>
    <property type="molecule type" value="Genomic_DNA"/>
</dbReference>
<keyword evidence="3" id="KW-1185">Reference proteome</keyword>
<sequence>MKASSGSSSLSDPPPACICWRVGEFSAGITTVAAGPFHIRSILRLPTLRSSSEALTSSARAKSLLSSESRRRRSEWSELPKHPAAKRRELHKRWVSEKLSVESLRDSELFGEGRRYEEAGRGTKREEEEEEEKEPERSSQSNRGRFSGRLAREGTRGGTNAVAVPSIGVDCTAAGEPLGTRPLLCASSGGCV</sequence>
<evidence type="ECO:0000256" key="1">
    <source>
        <dbReference type="SAM" id="MobiDB-lite"/>
    </source>
</evidence>
<gene>
    <name evidence="2" type="ORF">EYF80_044054</name>
</gene>
<organism evidence="2 3">
    <name type="scientific">Liparis tanakae</name>
    <name type="common">Tanaka's snailfish</name>
    <dbReference type="NCBI Taxonomy" id="230148"/>
    <lineage>
        <taxon>Eukaryota</taxon>
        <taxon>Metazoa</taxon>
        <taxon>Chordata</taxon>
        <taxon>Craniata</taxon>
        <taxon>Vertebrata</taxon>
        <taxon>Euteleostomi</taxon>
        <taxon>Actinopterygii</taxon>
        <taxon>Neopterygii</taxon>
        <taxon>Teleostei</taxon>
        <taxon>Neoteleostei</taxon>
        <taxon>Acanthomorphata</taxon>
        <taxon>Eupercaria</taxon>
        <taxon>Perciformes</taxon>
        <taxon>Cottioidei</taxon>
        <taxon>Cottales</taxon>
        <taxon>Liparidae</taxon>
        <taxon>Liparis</taxon>
    </lineage>
</organism>
<evidence type="ECO:0000313" key="2">
    <source>
        <dbReference type="EMBL" id="TNN45744.1"/>
    </source>
</evidence>
<proteinExistence type="predicted"/>
<reference evidence="2 3" key="1">
    <citation type="submission" date="2019-03" db="EMBL/GenBank/DDBJ databases">
        <title>First draft genome of Liparis tanakae, snailfish: a comprehensive survey of snailfish specific genes.</title>
        <authorList>
            <person name="Kim W."/>
            <person name="Song I."/>
            <person name="Jeong J.-H."/>
            <person name="Kim D."/>
            <person name="Kim S."/>
            <person name="Ryu S."/>
            <person name="Song J.Y."/>
            <person name="Lee S.K."/>
        </authorList>
    </citation>
    <scope>NUCLEOTIDE SEQUENCE [LARGE SCALE GENOMIC DNA]</scope>
    <source>
        <tissue evidence="2">Muscle</tissue>
    </source>
</reference>
<name>A0A4Z2FYV7_9TELE</name>
<feature type="compositionally biased region" description="Basic and acidic residues" evidence="1">
    <location>
        <begin position="113"/>
        <end position="126"/>
    </location>
</feature>